<feature type="region of interest" description="Disordered" evidence="8">
    <location>
        <begin position="368"/>
        <end position="430"/>
    </location>
</feature>
<dbReference type="GO" id="GO:0005886">
    <property type="term" value="C:plasma membrane"/>
    <property type="evidence" value="ECO:0007669"/>
    <property type="project" value="UniProtKB-SubCell"/>
</dbReference>
<keyword evidence="3" id="KW-0813">Transport</keyword>
<accession>A0AAE1KAE0</accession>
<proteinExistence type="inferred from homology"/>
<comment type="caution">
    <text evidence="11">The sequence shown here is derived from an EMBL/GenBank/DDBJ whole genome shotgun (WGS) entry which is preliminary data.</text>
</comment>
<evidence type="ECO:0000256" key="3">
    <source>
        <dbReference type="ARBA" id="ARBA00022448"/>
    </source>
</evidence>
<dbReference type="InterPro" id="IPR036273">
    <property type="entry name" value="CRAL/TRIO_N_dom_sf"/>
</dbReference>
<name>A0AAE1KAE0_9FABA</name>
<dbReference type="FunFam" id="3.40.525.10:FF:000011">
    <property type="entry name" value="SEC14 cytosolic factor"/>
    <property type="match status" value="1"/>
</dbReference>
<dbReference type="InterPro" id="IPR011074">
    <property type="entry name" value="CRAL/TRIO_N_dom"/>
</dbReference>
<dbReference type="EMBL" id="JAWXYG010000007">
    <property type="protein sequence ID" value="KAK4268340.1"/>
    <property type="molecule type" value="Genomic_DNA"/>
</dbReference>
<keyword evidence="5" id="KW-0333">Golgi apparatus</keyword>
<comment type="subcellular location">
    <subcellularLocation>
        <location evidence="1">Cell membrane</location>
        <topology evidence="1">Peripheral membrane protein</topology>
    </subcellularLocation>
    <subcellularLocation>
        <location evidence="2">Golgi apparatus membrane</location>
        <topology evidence="2">Peripheral membrane protein</topology>
    </subcellularLocation>
</comment>
<evidence type="ECO:0000256" key="5">
    <source>
        <dbReference type="ARBA" id="ARBA00023034"/>
    </source>
</evidence>
<dbReference type="SMART" id="SM01100">
    <property type="entry name" value="CRAL_TRIO_N"/>
    <property type="match status" value="1"/>
</dbReference>
<dbReference type="Pfam" id="PF00650">
    <property type="entry name" value="CRAL_TRIO"/>
    <property type="match status" value="1"/>
</dbReference>
<dbReference type="SUPFAM" id="SSF46938">
    <property type="entry name" value="CRAL/TRIO N-terminal domain"/>
    <property type="match status" value="1"/>
</dbReference>
<feature type="region of interest" description="Disordered" evidence="8">
    <location>
        <begin position="1"/>
        <end position="42"/>
    </location>
</feature>
<dbReference type="GO" id="GO:0015031">
    <property type="term" value="P:protein transport"/>
    <property type="evidence" value="ECO:0007669"/>
    <property type="project" value="UniProtKB-KW"/>
</dbReference>
<organism evidence="11 12">
    <name type="scientific">Acacia crassicarpa</name>
    <name type="common">northern wattle</name>
    <dbReference type="NCBI Taxonomy" id="499986"/>
    <lineage>
        <taxon>Eukaryota</taxon>
        <taxon>Viridiplantae</taxon>
        <taxon>Streptophyta</taxon>
        <taxon>Embryophyta</taxon>
        <taxon>Tracheophyta</taxon>
        <taxon>Spermatophyta</taxon>
        <taxon>Magnoliopsida</taxon>
        <taxon>eudicotyledons</taxon>
        <taxon>Gunneridae</taxon>
        <taxon>Pentapetalae</taxon>
        <taxon>rosids</taxon>
        <taxon>fabids</taxon>
        <taxon>Fabales</taxon>
        <taxon>Fabaceae</taxon>
        <taxon>Caesalpinioideae</taxon>
        <taxon>mimosoid clade</taxon>
        <taxon>Acacieae</taxon>
        <taxon>Acacia</taxon>
    </lineage>
</organism>
<dbReference type="SUPFAM" id="SSF52087">
    <property type="entry name" value="CRAL/TRIO domain"/>
    <property type="match status" value="1"/>
</dbReference>
<dbReference type="Proteomes" id="UP001293593">
    <property type="component" value="Unassembled WGS sequence"/>
</dbReference>
<evidence type="ECO:0000259" key="10">
    <source>
        <dbReference type="PROSITE" id="PS50191"/>
    </source>
</evidence>
<evidence type="ECO:0000313" key="11">
    <source>
        <dbReference type="EMBL" id="KAK4268340.1"/>
    </source>
</evidence>
<dbReference type="Gene3D" id="3.40.525.10">
    <property type="entry name" value="CRAL-TRIO lipid binding domain"/>
    <property type="match status" value="1"/>
</dbReference>
<feature type="compositionally biased region" description="Basic and acidic residues" evidence="8">
    <location>
        <begin position="394"/>
        <end position="404"/>
    </location>
</feature>
<feature type="transmembrane region" description="Helical" evidence="9">
    <location>
        <begin position="439"/>
        <end position="470"/>
    </location>
</feature>
<protein>
    <recommendedName>
        <fullName evidence="10">CRAL-TRIO domain-containing protein</fullName>
    </recommendedName>
</protein>
<keyword evidence="4" id="KW-0653">Protein transport</keyword>
<evidence type="ECO:0000256" key="7">
    <source>
        <dbReference type="ARBA" id="ARBA00038020"/>
    </source>
</evidence>
<evidence type="ECO:0000256" key="8">
    <source>
        <dbReference type="SAM" id="MobiDB-lite"/>
    </source>
</evidence>
<dbReference type="CDD" id="cd00170">
    <property type="entry name" value="SEC14"/>
    <property type="match status" value="1"/>
</dbReference>
<evidence type="ECO:0000256" key="6">
    <source>
        <dbReference type="ARBA" id="ARBA00023054"/>
    </source>
</evidence>
<keyword evidence="9" id="KW-0472">Membrane</keyword>
<evidence type="ECO:0000256" key="4">
    <source>
        <dbReference type="ARBA" id="ARBA00022927"/>
    </source>
</evidence>
<dbReference type="PANTHER" id="PTHR45657:SF43">
    <property type="entry name" value="PHOSPHATIDYLINOSITOL_PHOSPHATIDYLCHOLINE TRANSFER PROTEIN SFH9"/>
    <property type="match status" value="1"/>
</dbReference>
<keyword evidence="9" id="KW-1133">Transmembrane helix</keyword>
<dbReference type="GO" id="GO:0000139">
    <property type="term" value="C:Golgi membrane"/>
    <property type="evidence" value="ECO:0007669"/>
    <property type="project" value="UniProtKB-SubCell"/>
</dbReference>
<evidence type="ECO:0000256" key="9">
    <source>
        <dbReference type="SAM" id="Phobius"/>
    </source>
</evidence>
<comment type="similarity">
    <text evidence="7">Belongs to the SFH family.</text>
</comment>
<feature type="compositionally biased region" description="Basic residues" evidence="8">
    <location>
        <begin position="29"/>
        <end position="38"/>
    </location>
</feature>
<reference evidence="11" key="1">
    <citation type="submission" date="2023-10" db="EMBL/GenBank/DDBJ databases">
        <title>Chromosome-level genome of the transformable northern wattle, Acacia crassicarpa.</title>
        <authorList>
            <person name="Massaro I."/>
            <person name="Sinha N.R."/>
            <person name="Poethig S."/>
            <person name="Leichty A.R."/>
        </authorList>
    </citation>
    <scope>NUCLEOTIDE SEQUENCE</scope>
    <source>
        <strain evidence="11">Acra3RX</strain>
        <tissue evidence="11">Leaf</tissue>
    </source>
</reference>
<keyword evidence="9" id="KW-0812">Transmembrane</keyword>
<dbReference type="InterPro" id="IPR036865">
    <property type="entry name" value="CRAL-TRIO_dom_sf"/>
</dbReference>
<dbReference type="Pfam" id="PF03765">
    <property type="entry name" value="CRAL_TRIO_N"/>
    <property type="match status" value="1"/>
</dbReference>
<dbReference type="AlphaFoldDB" id="A0AAE1KAE0"/>
<sequence>MSGEEELIQDDERGAILEPETSEDEWRKSKSRSLRRRTMTAPTRLTHSLRKRNNRVADCRNPSILIEDVRDASEVKAVNSFRQVLLEKDLLPASHDDYHTMLRFLKARKFDLDKTVQMWGDMLNWRKEYGVDTILQDFTYDEYEEVQRYYPHGYHGVDKGGRPVYIERIGKVEPSKLMNVTTIDRFLKYHVQGFERILKEKFPACSIAAKKHIVTTTTILDVHGVNWVTFSKVAHDLVMRMQKIDGDNYPETLHQMYIVNAGSGFKLLWNTAKGFLDPKTTAKIHVLGTKFLSKLLEAIDSSQLPDFLGGSCLCPNEGGCMRSGKGPWNDPDIMKLVHGGEPLKLTKIISSSIDRELDIKSNANKVKSTTMLQTGSASDERASPSVSMQSIPPPEDKSMRDHASMYKQVEPASTAREIEDPGLTSDSNNINSRRSPKKLILYVTSLVIQIILRVLACIYVALVGLGKFLVVQFTDSQSRSLDKTQTTESKSEEHLIPQETRDPLWQRLQNLEAAVTEMVNKPTTIPPEKEDILHESLNRIKCIEYDLQKTKKALVATASQQVELAECFESLKEGKFNETNSCWPKNAKSCAPGR</sequence>
<dbReference type="PANTHER" id="PTHR45657">
    <property type="entry name" value="CRAL-TRIO DOMAIN-CONTAINING PROTEIN YKL091C-RELATED"/>
    <property type="match status" value="1"/>
</dbReference>
<keyword evidence="12" id="KW-1185">Reference proteome</keyword>
<keyword evidence="6" id="KW-0175">Coiled coil</keyword>
<dbReference type="InterPro" id="IPR051026">
    <property type="entry name" value="PI/PC_transfer"/>
</dbReference>
<dbReference type="InterPro" id="IPR001251">
    <property type="entry name" value="CRAL-TRIO_dom"/>
</dbReference>
<evidence type="ECO:0000256" key="1">
    <source>
        <dbReference type="ARBA" id="ARBA00004202"/>
    </source>
</evidence>
<evidence type="ECO:0000313" key="12">
    <source>
        <dbReference type="Proteomes" id="UP001293593"/>
    </source>
</evidence>
<feature type="compositionally biased region" description="Polar residues" evidence="8">
    <location>
        <begin position="368"/>
        <end position="377"/>
    </location>
</feature>
<dbReference type="Gene3D" id="1.10.8.20">
    <property type="entry name" value="N-terminal domain of phosphatidylinositol transfer protein sec14p"/>
    <property type="match status" value="1"/>
</dbReference>
<evidence type="ECO:0000256" key="2">
    <source>
        <dbReference type="ARBA" id="ARBA00004395"/>
    </source>
</evidence>
<dbReference type="SMART" id="SM00516">
    <property type="entry name" value="SEC14"/>
    <property type="match status" value="1"/>
</dbReference>
<feature type="domain" description="CRAL-TRIO" evidence="10">
    <location>
        <begin position="142"/>
        <end position="316"/>
    </location>
</feature>
<dbReference type="PROSITE" id="PS50191">
    <property type="entry name" value="CRAL_TRIO"/>
    <property type="match status" value="1"/>
</dbReference>
<gene>
    <name evidence="11" type="ORF">QN277_025010</name>
</gene>